<organism evidence="1 2">
    <name type="scientific">Spiromyces aspiralis</name>
    <dbReference type="NCBI Taxonomy" id="68401"/>
    <lineage>
        <taxon>Eukaryota</taxon>
        <taxon>Fungi</taxon>
        <taxon>Fungi incertae sedis</taxon>
        <taxon>Zoopagomycota</taxon>
        <taxon>Kickxellomycotina</taxon>
        <taxon>Kickxellomycetes</taxon>
        <taxon>Kickxellales</taxon>
        <taxon>Kickxellaceae</taxon>
        <taxon>Spiromyces</taxon>
    </lineage>
</organism>
<gene>
    <name evidence="1" type="ORF">EV182_001325</name>
</gene>
<protein>
    <submittedName>
        <fullName evidence="1">Uncharacterized protein</fullName>
    </submittedName>
</protein>
<dbReference type="Proteomes" id="UP001145114">
    <property type="component" value="Unassembled WGS sequence"/>
</dbReference>
<evidence type="ECO:0000313" key="2">
    <source>
        <dbReference type="Proteomes" id="UP001145114"/>
    </source>
</evidence>
<comment type="caution">
    <text evidence="1">The sequence shown here is derived from an EMBL/GenBank/DDBJ whole genome shotgun (WGS) entry which is preliminary data.</text>
</comment>
<sequence>MSVLEARVTGSKISIGSSSWPESIKKNYLLVDKSFILPQVIENGDPIIVIRPRRSGKSMFLSMSNDFFEVPRDETLEDKRARYRDTIVGAIPGFIDEHCGRYPVIWFDLKASDALPPWHIAYLFAARS</sequence>
<evidence type="ECO:0000313" key="1">
    <source>
        <dbReference type="EMBL" id="KAJ1679787.1"/>
    </source>
</evidence>
<proteinExistence type="predicted"/>
<keyword evidence="2" id="KW-1185">Reference proteome</keyword>
<dbReference type="EMBL" id="JAMZIH010000179">
    <property type="protein sequence ID" value="KAJ1679787.1"/>
    <property type="molecule type" value="Genomic_DNA"/>
</dbReference>
<accession>A0ACC1HU42</accession>
<name>A0ACC1HU42_9FUNG</name>
<reference evidence="1" key="1">
    <citation type="submission" date="2022-06" db="EMBL/GenBank/DDBJ databases">
        <title>Phylogenomic reconstructions and comparative analyses of Kickxellomycotina fungi.</title>
        <authorList>
            <person name="Reynolds N.K."/>
            <person name="Stajich J.E."/>
            <person name="Barry K."/>
            <person name="Grigoriev I.V."/>
            <person name="Crous P."/>
            <person name="Smith M.E."/>
        </authorList>
    </citation>
    <scope>NUCLEOTIDE SEQUENCE</scope>
    <source>
        <strain evidence="1">RSA 2271</strain>
    </source>
</reference>